<organism evidence="1 2">
    <name type="scientific">Megaselia scalaris</name>
    <name type="common">Humpbacked fly</name>
    <name type="synonym">Phora scalaris</name>
    <dbReference type="NCBI Taxonomy" id="36166"/>
    <lineage>
        <taxon>Eukaryota</taxon>
        <taxon>Metazoa</taxon>
        <taxon>Ecdysozoa</taxon>
        <taxon>Arthropoda</taxon>
        <taxon>Hexapoda</taxon>
        <taxon>Insecta</taxon>
        <taxon>Pterygota</taxon>
        <taxon>Neoptera</taxon>
        <taxon>Endopterygota</taxon>
        <taxon>Diptera</taxon>
        <taxon>Brachycera</taxon>
        <taxon>Muscomorpha</taxon>
        <taxon>Platypezoidea</taxon>
        <taxon>Phoridae</taxon>
        <taxon>Megaseliini</taxon>
        <taxon>Megaselia</taxon>
    </lineage>
</organism>
<protein>
    <submittedName>
        <fullName evidence="1">Uncharacterized protein</fullName>
    </submittedName>
</protein>
<keyword evidence="2" id="KW-1185">Reference proteome</keyword>
<sequence length="89" mass="10278">MKCAAVPHLGRSEKNYLDTKKYYKVLTFPICRKFDPEENSLDIQFCPPCDIADVRISQYLPGFVLVDHVGCWRFGSSHDYFEEDVEIAA</sequence>
<proteinExistence type="predicted"/>
<reference evidence="1" key="2">
    <citation type="submission" date="2015-06" db="UniProtKB">
        <authorList>
            <consortium name="EnsemblMetazoa"/>
        </authorList>
    </citation>
    <scope>IDENTIFICATION</scope>
</reference>
<dbReference type="Proteomes" id="UP000015102">
    <property type="component" value="Unassembled WGS sequence"/>
</dbReference>
<dbReference type="EMBL" id="CAQQ02165520">
    <property type="status" value="NOT_ANNOTATED_CDS"/>
    <property type="molecule type" value="Genomic_DNA"/>
</dbReference>
<evidence type="ECO:0000313" key="1">
    <source>
        <dbReference type="EnsemblMetazoa" id="MESCA006038-PA"/>
    </source>
</evidence>
<dbReference type="EnsemblMetazoa" id="MESCA006038-RA">
    <property type="protein sequence ID" value="MESCA006038-PA"/>
    <property type="gene ID" value="MESCA006038"/>
</dbReference>
<accession>T1GQX2</accession>
<reference evidence="2" key="1">
    <citation type="submission" date="2013-02" db="EMBL/GenBank/DDBJ databases">
        <authorList>
            <person name="Hughes D."/>
        </authorList>
    </citation>
    <scope>NUCLEOTIDE SEQUENCE</scope>
    <source>
        <strain>Durham</strain>
        <strain evidence="2">NC isolate 2 -- Noor lab</strain>
    </source>
</reference>
<evidence type="ECO:0000313" key="2">
    <source>
        <dbReference type="Proteomes" id="UP000015102"/>
    </source>
</evidence>
<dbReference type="HOGENOM" id="CLU_2457366_0_0_1"/>
<dbReference type="EMBL" id="CAQQ02165519">
    <property type="status" value="NOT_ANNOTATED_CDS"/>
    <property type="molecule type" value="Genomic_DNA"/>
</dbReference>
<dbReference type="AlphaFoldDB" id="T1GQX2"/>
<name>T1GQX2_MEGSC</name>